<proteinExistence type="predicted"/>
<dbReference type="EMBL" id="GBXM01004502">
    <property type="protein sequence ID" value="JAI04076.1"/>
    <property type="molecule type" value="Transcribed_RNA"/>
</dbReference>
<dbReference type="AlphaFoldDB" id="A0A0E9XQE3"/>
<reference evidence="1" key="2">
    <citation type="journal article" date="2015" name="Fish Shellfish Immunol.">
        <title>Early steps in the European eel (Anguilla anguilla)-Vibrio vulnificus interaction in the gills: Role of the RtxA13 toxin.</title>
        <authorList>
            <person name="Callol A."/>
            <person name="Pajuelo D."/>
            <person name="Ebbesson L."/>
            <person name="Teles M."/>
            <person name="MacKenzie S."/>
            <person name="Amaro C."/>
        </authorList>
    </citation>
    <scope>NUCLEOTIDE SEQUENCE</scope>
</reference>
<organism evidence="1">
    <name type="scientific">Anguilla anguilla</name>
    <name type="common">European freshwater eel</name>
    <name type="synonym">Muraena anguilla</name>
    <dbReference type="NCBI Taxonomy" id="7936"/>
    <lineage>
        <taxon>Eukaryota</taxon>
        <taxon>Metazoa</taxon>
        <taxon>Chordata</taxon>
        <taxon>Craniata</taxon>
        <taxon>Vertebrata</taxon>
        <taxon>Euteleostomi</taxon>
        <taxon>Actinopterygii</taxon>
        <taxon>Neopterygii</taxon>
        <taxon>Teleostei</taxon>
        <taxon>Anguilliformes</taxon>
        <taxon>Anguillidae</taxon>
        <taxon>Anguilla</taxon>
    </lineage>
</organism>
<accession>A0A0E9XQE3</accession>
<protein>
    <submittedName>
        <fullName evidence="1">Uncharacterized protein</fullName>
    </submittedName>
</protein>
<reference evidence="1" key="1">
    <citation type="submission" date="2014-11" db="EMBL/GenBank/DDBJ databases">
        <authorList>
            <person name="Amaro Gonzalez C."/>
        </authorList>
    </citation>
    <scope>NUCLEOTIDE SEQUENCE</scope>
</reference>
<sequence>MPLKAQPVYLMVYTHDFKSSTSVFNGTHTYAPDVYCKHGSERSNVFTQYKSWTVFVFFIYFFY</sequence>
<name>A0A0E9XQE3_ANGAN</name>
<evidence type="ECO:0000313" key="1">
    <source>
        <dbReference type="EMBL" id="JAI04076.1"/>
    </source>
</evidence>